<dbReference type="EMBL" id="AECV01000008">
    <property type="protein sequence ID" value="EFW30128.1"/>
    <property type="molecule type" value="Genomic_DNA"/>
</dbReference>
<evidence type="ECO:0000313" key="6">
    <source>
        <dbReference type="EMBL" id="EFW30128.1"/>
    </source>
</evidence>
<dbReference type="Gene3D" id="3.40.50.300">
    <property type="entry name" value="P-loop containing nucleotide triphosphate hydrolases"/>
    <property type="match status" value="1"/>
</dbReference>
<dbReference type="InterPro" id="IPR017871">
    <property type="entry name" value="ABC_transporter-like_CS"/>
</dbReference>
<dbReference type="InterPro" id="IPR003439">
    <property type="entry name" value="ABC_transporter-like_ATP-bd"/>
</dbReference>
<evidence type="ECO:0000256" key="3">
    <source>
        <dbReference type="ARBA" id="ARBA00022741"/>
    </source>
</evidence>
<evidence type="ECO:0000256" key="1">
    <source>
        <dbReference type="ARBA" id="ARBA00005417"/>
    </source>
</evidence>
<evidence type="ECO:0000256" key="4">
    <source>
        <dbReference type="ARBA" id="ARBA00022840"/>
    </source>
</evidence>
<protein>
    <submittedName>
        <fullName evidence="6">ABC transporter, ATP-binding protein</fullName>
    </submittedName>
</protein>
<comment type="similarity">
    <text evidence="1">Belongs to the ABC transporter superfamily.</text>
</comment>
<keyword evidence="4 6" id="KW-0067">ATP-binding</keyword>
<evidence type="ECO:0000313" key="7">
    <source>
        <dbReference type="Proteomes" id="UP000004633"/>
    </source>
</evidence>
<dbReference type="Pfam" id="PF00005">
    <property type="entry name" value="ABC_tran"/>
    <property type="match status" value="1"/>
</dbReference>
<dbReference type="HOGENOM" id="CLU_000604_1_23_9"/>
<dbReference type="Proteomes" id="UP000004633">
    <property type="component" value="Unassembled WGS sequence"/>
</dbReference>
<keyword evidence="2" id="KW-0813">Transport</keyword>
<organism evidence="6 7">
    <name type="scientific">Selenomonas artemidis F0399</name>
    <dbReference type="NCBI Taxonomy" id="749551"/>
    <lineage>
        <taxon>Bacteria</taxon>
        <taxon>Bacillati</taxon>
        <taxon>Bacillota</taxon>
        <taxon>Negativicutes</taxon>
        <taxon>Selenomonadales</taxon>
        <taxon>Selenomonadaceae</taxon>
        <taxon>Selenomonas</taxon>
    </lineage>
</organism>
<dbReference type="GO" id="GO:0016887">
    <property type="term" value="F:ATP hydrolysis activity"/>
    <property type="evidence" value="ECO:0007669"/>
    <property type="project" value="InterPro"/>
</dbReference>
<dbReference type="InterPro" id="IPR003593">
    <property type="entry name" value="AAA+_ATPase"/>
</dbReference>
<dbReference type="PROSITE" id="PS50893">
    <property type="entry name" value="ABC_TRANSPORTER_2"/>
    <property type="match status" value="1"/>
</dbReference>
<proteinExistence type="inferred from homology"/>
<dbReference type="PANTHER" id="PTHR43776">
    <property type="entry name" value="TRANSPORT ATP-BINDING PROTEIN"/>
    <property type="match status" value="1"/>
</dbReference>
<dbReference type="SUPFAM" id="SSF52540">
    <property type="entry name" value="P-loop containing nucleoside triphosphate hydrolases"/>
    <property type="match status" value="1"/>
</dbReference>
<gene>
    <name evidence="6" type="ORF">HMPREF9555_00670</name>
</gene>
<evidence type="ECO:0000259" key="5">
    <source>
        <dbReference type="PROSITE" id="PS50893"/>
    </source>
</evidence>
<dbReference type="SMART" id="SM00382">
    <property type="entry name" value="AAA"/>
    <property type="match status" value="1"/>
</dbReference>
<dbReference type="GO" id="GO:0005524">
    <property type="term" value="F:ATP binding"/>
    <property type="evidence" value="ECO:0007669"/>
    <property type="project" value="UniProtKB-KW"/>
</dbReference>
<dbReference type="GO" id="GO:0055085">
    <property type="term" value="P:transmembrane transport"/>
    <property type="evidence" value="ECO:0007669"/>
    <property type="project" value="UniProtKB-ARBA"/>
</dbReference>
<dbReference type="InterPro" id="IPR027417">
    <property type="entry name" value="P-loop_NTPase"/>
</dbReference>
<evidence type="ECO:0000256" key="2">
    <source>
        <dbReference type="ARBA" id="ARBA00022448"/>
    </source>
</evidence>
<dbReference type="STRING" id="749551.HMPREF9555_00670"/>
<name>E7N119_9FIRM</name>
<dbReference type="AlphaFoldDB" id="E7N119"/>
<dbReference type="InterPro" id="IPR050319">
    <property type="entry name" value="ABC_transp_ATP-bind"/>
</dbReference>
<reference evidence="6 7" key="1">
    <citation type="submission" date="2010-08" db="EMBL/GenBank/DDBJ databases">
        <authorList>
            <person name="Weinstock G."/>
            <person name="Sodergren E."/>
            <person name="Clifton S."/>
            <person name="Fulton L."/>
            <person name="Fulton B."/>
            <person name="Courtney L."/>
            <person name="Fronick C."/>
            <person name="Harrison M."/>
            <person name="Strong C."/>
            <person name="Farmer C."/>
            <person name="Delahaunty K."/>
            <person name="Markovic C."/>
            <person name="Hall O."/>
            <person name="Minx P."/>
            <person name="Tomlinson C."/>
            <person name="Mitreva M."/>
            <person name="Hou S."/>
            <person name="Chen J."/>
            <person name="Wollam A."/>
            <person name="Pepin K.H."/>
            <person name="Johnson M."/>
            <person name="Bhonagiri V."/>
            <person name="Zhang X."/>
            <person name="Suruliraj S."/>
            <person name="Warren W."/>
            <person name="Chinwalla A."/>
            <person name="Mardis E.R."/>
            <person name="Wilson R.K."/>
        </authorList>
    </citation>
    <scope>NUCLEOTIDE SEQUENCE [LARGE SCALE GENOMIC DNA]</scope>
    <source>
        <strain evidence="6 7">F0399</strain>
    </source>
</reference>
<dbReference type="PANTHER" id="PTHR43776:SF7">
    <property type="entry name" value="D,D-DIPEPTIDE TRANSPORT ATP-BINDING PROTEIN DDPF-RELATED"/>
    <property type="match status" value="1"/>
</dbReference>
<dbReference type="PROSITE" id="PS00211">
    <property type="entry name" value="ABC_TRANSPORTER_1"/>
    <property type="match status" value="1"/>
</dbReference>
<feature type="domain" description="ABC transporter" evidence="5">
    <location>
        <begin position="2"/>
        <end position="250"/>
    </location>
</feature>
<keyword evidence="3" id="KW-0547">Nucleotide-binding</keyword>
<accession>E7N119</accession>
<comment type="caution">
    <text evidence="6">The sequence shown here is derived from an EMBL/GenBank/DDBJ whole genome shotgun (WGS) entry which is preliminary data.</text>
</comment>
<dbReference type="RefSeq" id="WP_009349348.1">
    <property type="nucleotide sequence ID" value="NZ_GL638132.1"/>
</dbReference>
<keyword evidence="7" id="KW-1185">Reference proteome</keyword>
<sequence>MMRCEHVGKVFRSGFMGGGAVTALEDVSFSVAEGTTYALCGLSGSGKSTLGRIVLGLIPPTSGAVYYGDMPLADRLRTRAAEREFRRGHQMIFQNPQASLYENFPIRRLLEEPYRIHAAAMGAPDWAWIKACLEKVSLASDILDRYPAELSGGQLQRLSIARVLTMQPSFVVLDEPTAMLDPTVQVQIMRLLKDLQREERLTYLFISHDLDLVRFLADDVGIMCRGRMVEQGRADEVLSAPREEFTREFIAAFDGF</sequence>
<dbReference type="CDD" id="cd03257">
    <property type="entry name" value="ABC_NikE_OppD_transporters"/>
    <property type="match status" value="1"/>
</dbReference>